<keyword evidence="8" id="KW-0807">Transducer</keyword>
<organism evidence="10 11">
    <name type="scientific">Cryptotermes secundus</name>
    <dbReference type="NCBI Taxonomy" id="105785"/>
    <lineage>
        <taxon>Eukaryota</taxon>
        <taxon>Metazoa</taxon>
        <taxon>Ecdysozoa</taxon>
        <taxon>Arthropoda</taxon>
        <taxon>Hexapoda</taxon>
        <taxon>Insecta</taxon>
        <taxon>Pterygota</taxon>
        <taxon>Neoptera</taxon>
        <taxon>Polyneoptera</taxon>
        <taxon>Dictyoptera</taxon>
        <taxon>Blattodea</taxon>
        <taxon>Blattoidea</taxon>
        <taxon>Termitoidae</taxon>
        <taxon>Kalotermitidae</taxon>
        <taxon>Cryptotermitinae</taxon>
        <taxon>Cryptotermes</taxon>
    </lineage>
</organism>
<keyword evidence="11" id="KW-1185">Reference proteome</keyword>
<evidence type="ECO:0000313" key="11">
    <source>
        <dbReference type="Proteomes" id="UP000235965"/>
    </source>
</evidence>
<evidence type="ECO:0000256" key="2">
    <source>
        <dbReference type="ARBA" id="ARBA00022606"/>
    </source>
</evidence>
<evidence type="ECO:0008006" key="12">
    <source>
        <dbReference type="Google" id="ProtNLM"/>
    </source>
</evidence>
<dbReference type="Pfam" id="PF02949">
    <property type="entry name" value="7tm_6"/>
    <property type="match status" value="1"/>
</dbReference>
<dbReference type="InterPro" id="IPR004117">
    <property type="entry name" value="7tm6_olfct_rcpt"/>
</dbReference>
<keyword evidence="7" id="KW-0675">Receptor</keyword>
<dbReference type="OrthoDB" id="6617147at2759"/>
<evidence type="ECO:0000256" key="5">
    <source>
        <dbReference type="ARBA" id="ARBA00022989"/>
    </source>
</evidence>
<evidence type="ECO:0000256" key="8">
    <source>
        <dbReference type="ARBA" id="ARBA00023224"/>
    </source>
</evidence>
<accession>A0A2J7QJC0</accession>
<evidence type="ECO:0000256" key="9">
    <source>
        <dbReference type="SAM" id="Phobius"/>
    </source>
</evidence>
<dbReference type="EMBL" id="NEVH01013557">
    <property type="protein sequence ID" value="PNF28684.1"/>
    <property type="molecule type" value="Genomic_DNA"/>
</dbReference>
<evidence type="ECO:0000313" key="10">
    <source>
        <dbReference type="EMBL" id="PNF28684.1"/>
    </source>
</evidence>
<keyword evidence="2" id="KW-0716">Sensory transduction</keyword>
<dbReference type="Gene3D" id="3.30.420.10">
    <property type="entry name" value="Ribonuclease H-like superfamily/Ribonuclease H"/>
    <property type="match status" value="1"/>
</dbReference>
<keyword evidence="5 9" id="KW-1133">Transmembrane helix</keyword>
<feature type="transmembrane region" description="Helical" evidence="9">
    <location>
        <begin position="469"/>
        <end position="489"/>
    </location>
</feature>
<keyword evidence="6 9" id="KW-0472">Membrane</keyword>
<dbReference type="GO" id="GO:0004984">
    <property type="term" value="F:olfactory receptor activity"/>
    <property type="evidence" value="ECO:0007669"/>
    <property type="project" value="InterPro"/>
</dbReference>
<dbReference type="InterPro" id="IPR036397">
    <property type="entry name" value="RNaseH_sf"/>
</dbReference>
<sequence>MHLVGLWNHHWQNKRSWRYFAYFGYALFMVFILTVHSVSVVLELCFSWGDFTSFANTAWYASNFGASVIKQLFILTQTERVQSVTMKLRGGILSSGLRWSTEQEEISRNTNRQARRLSIMYYTVAVTSVLCVILLGLRTSYRQLSGAVNSANADADANKTMQFQESGCLCKGKSPGRPPRVSEEQVARISAAFERSLRKSTNRASRELAIPQPTVWCVLTVRLHLKPYRLQLVQALTNNDKRKRMEFCDSMLEMMEDELIFSGEATFHLSGTVNRHNVRIWGTEHPHETVEREKDSPKVNVFCAVSQDKELPLKAWYPVDTQQPGNYLLMFIFQLIVVTVGPMVNIGTDTFLMSLMIHACGEFRVLKKSLRSLKQRAVQLQDEDTSIRRTTSSHDMSLSNLVRREERSIAALGASCALPLGETRTENELLKSKASLDSRIQKALVECIRHHQQIILYVSDLEDMFSSMMFIQFLSISLRICLMIFLITLTGDKGLAQLTYFQLLFVSFLQGLPFCWYGSELTYQNESVARVVFETPWLEASLHFRRLLMIVVIRAQTTLHLTGGKIYIMSLETFQAVSIFCFRCRWRRQSQSMKGTMWTGCIWLRIETSDRLL</sequence>
<dbReference type="GO" id="GO:0003676">
    <property type="term" value="F:nucleic acid binding"/>
    <property type="evidence" value="ECO:0007669"/>
    <property type="project" value="InterPro"/>
</dbReference>
<dbReference type="GO" id="GO:0005886">
    <property type="term" value="C:plasma membrane"/>
    <property type="evidence" value="ECO:0007669"/>
    <property type="project" value="TreeGrafter"/>
</dbReference>
<keyword evidence="3 9" id="KW-0812">Transmembrane</keyword>
<dbReference type="STRING" id="105785.A0A2J7QJC0"/>
<name>A0A2J7QJC0_9NEOP</name>
<evidence type="ECO:0000256" key="7">
    <source>
        <dbReference type="ARBA" id="ARBA00023170"/>
    </source>
</evidence>
<dbReference type="GO" id="GO:0007165">
    <property type="term" value="P:signal transduction"/>
    <property type="evidence" value="ECO:0007669"/>
    <property type="project" value="UniProtKB-KW"/>
</dbReference>
<dbReference type="PANTHER" id="PTHR21137:SF42">
    <property type="entry name" value="ODORANT RECEPTOR 83A"/>
    <property type="match status" value="1"/>
</dbReference>
<protein>
    <recommendedName>
        <fullName evidence="12">Odorant receptor</fullName>
    </recommendedName>
</protein>
<evidence type="ECO:0000256" key="1">
    <source>
        <dbReference type="ARBA" id="ARBA00004141"/>
    </source>
</evidence>
<comment type="caution">
    <text evidence="10">The sequence shown here is derived from an EMBL/GenBank/DDBJ whole genome shotgun (WGS) entry which is preliminary data.</text>
</comment>
<feature type="transmembrane region" description="Helical" evidence="9">
    <location>
        <begin position="327"/>
        <end position="346"/>
    </location>
</feature>
<dbReference type="AlphaFoldDB" id="A0A2J7QJC0"/>
<dbReference type="PANTHER" id="PTHR21137">
    <property type="entry name" value="ODORANT RECEPTOR"/>
    <property type="match status" value="1"/>
</dbReference>
<gene>
    <name evidence="10" type="ORF">B7P43_G07888</name>
</gene>
<feature type="transmembrane region" description="Helical" evidence="9">
    <location>
        <begin position="20"/>
        <end position="42"/>
    </location>
</feature>
<evidence type="ECO:0000256" key="4">
    <source>
        <dbReference type="ARBA" id="ARBA00022725"/>
    </source>
</evidence>
<evidence type="ECO:0000256" key="6">
    <source>
        <dbReference type="ARBA" id="ARBA00023136"/>
    </source>
</evidence>
<dbReference type="InParanoid" id="A0A2J7QJC0"/>
<dbReference type="GO" id="GO:0005549">
    <property type="term" value="F:odorant binding"/>
    <property type="evidence" value="ECO:0007669"/>
    <property type="project" value="InterPro"/>
</dbReference>
<feature type="transmembrane region" description="Helical" evidence="9">
    <location>
        <begin position="119"/>
        <end position="137"/>
    </location>
</feature>
<reference evidence="10 11" key="1">
    <citation type="submission" date="2017-12" db="EMBL/GenBank/DDBJ databases">
        <title>Hemimetabolous genomes reveal molecular basis of termite eusociality.</title>
        <authorList>
            <person name="Harrison M.C."/>
            <person name="Jongepier E."/>
            <person name="Robertson H.M."/>
            <person name="Arning N."/>
            <person name="Bitard-Feildel T."/>
            <person name="Chao H."/>
            <person name="Childers C.P."/>
            <person name="Dinh H."/>
            <person name="Doddapaneni H."/>
            <person name="Dugan S."/>
            <person name="Gowin J."/>
            <person name="Greiner C."/>
            <person name="Han Y."/>
            <person name="Hu H."/>
            <person name="Hughes D.S.T."/>
            <person name="Huylmans A.-K."/>
            <person name="Kemena C."/>
            <person name="Kremer L.P.M."/>
            <person name="Lee S.L."/>
            <person name="Lopez-Ezquerra A."/>
            <person name="Mallet L."/>
            <person name="Monroy-Kuhn J.M."/>
            <person name="Moser A."/>
            <person name="Murali S.C."/>
            <person name="Muzny D.M."/>
            <person name="Otani S."/>
            <person name="Piulachs M.-D."/>
            <person name="Poelchau M."/>
            <person name="Qu J."/>
            <person name="Schaub F."/>
            <person name="Wada-Katsumata A."/>
            <person name="Worley K.C."/>
            <person name="Xie Q."/>
            <person name="Ylla G."/>
            <person name="Poulsen M."/>
            <person name="Gibbs R.A."/>
            <person name="Schal C."/>
            <person name="Richards S."/>
            <person name="Belles X."/>
            <person name="Korb J."/>
            <person name="Bornberg-Bauer E."/>
        </authorList>
    </citation>
    <scope>NUCLEOTIDE SEQUENCE [LARGE SCALE GENOMIC DNA]</scope>
    <source>
        <tissue evidence="10">Whole body</tissue>
    </source>
</reference>
<proteinExistence type="predicted"/>
<keyword evidence="4" id="KW-0552">Olfaction</keyword>
<comment type="subcellular location">
    <subcellularLocation>
        <location evidence="1">Membrane</location>
        <topology evidence="1">Multi-pass membrane protein</topology>
    </subcellularLocation>
</comment>
<evidence type="ECO:0000256" key="3">
    <source>
        <dbReference type="ARBA" id="ARBA00022692"/>
    </source>
</evidence>
<dbReference type="Proteomes" id="UP000235965">
    <property type="component" value="Unassembled WGS sequence"/>
</dbReference>